<evidence type="ECO:0000256" key="3">
    <source>
        <dbReference type="ARBA" id="ARBA00011738"/>
    </source>
</evidence>
<accession>A0A2T7AR96</accession>
<evidence type="ECO:0000256" key="5">
    <source>
        <dbReference type="ARBA" id="ARBA00022723"/>
    </source>
</evidence>
<comment type="subunit">
    <text evidence="3 13">Homodimer.</text>
</comment>
<dbReference type="EC" id="1.1.1.262" evidence="13"/>
<dbReference type="InterPro" id="IPR005255">
    <property type="entry name" value="PdxA_fam"/>
</dbReference>
<evidence type="ECO:0000256" key="4">
    <source>
        <dbReference type="ARBA" id="ARBA00022490"/>
    </source>
</evidence>
<dbReference type="GO" id="GO:0050570">
    <property type="term" value="F:4-hydroxythreonine-4-phosphate dehydrogenase activity"/>
    <property type="evidence" value="ECO:0007669"/>
    <property type="project" value="UniProtKB-UniRule"/>
</dbReference>
<evidence type="ECO:0000256" key="1">
    <source>
        <dbReference type="ARBA" id="ARBA00001941"/>
    </source>
</evidence>
<feature type="binding site" evidence="13">
    <location>
        <position position="137"/>
    </location>
    <ligand>
        <name>substrate</name>
    </ligand>
</feature>
<name>A0A2T7AR96_9ENTR</name>
<feature type="binding site" evidence="13">
    <location>
        <position position="211"/>
    </location>
    <ligand>
        <name>a divalent metal cation</name>
        <dbReference type="ChEBI" id="CHEBI:60240"/>
        <note>ligand shared between dimeric partners</note>
    </ligand>
</feature>
<keyword evidence="10 13" id="KW-0520">NAD</keyword>
<evidence type="ECO:0000313" key="16">
    <source>
        <dbReference type="Proteomes" id="UP000244378"/>
    </source>
</evidence>
<comment type="miscellaneous">
    <text evidence="13">The active site is located at the dimer interface.</text>
</comment>
<dbReference type="EMBL" id="MSAE01000027">
    <property type="protein sequence ID" value="PUX12855.1"/>
    <property type="molecule type" value="Genomic_DNA"/>
</dbReference>
<evidence type="ECO:0000313" key="15">
    <source>
        <dbReference type="EMBL" id="PUX12855.1"/>
    </source>
</evidence>
<reference evidence="14 17" key="2">
    <citation type="submission" date="2019-08" db="EMBL/GenBank/DDBJ databases">
        <title>Prevalence, distribution, and phylogeny of type two toxin-antitoxin genes possessed by Cronobacter species where C. sakazakii homologs follow sequence type lineages.</title>
        <authorList>
            <person name="Finkelstein S."/>
            <person name="Negrete F."/>
            <person name="Jang H."/>
            <person name="Gopinath G.R."/>
            <person name="Tall B.D."/>
        </authorList>
    </citation>
    <scope>NUCLEOTIDE SEQUENCE [LARGE SCALE GENOMIC DNA]</scope>
    <source>
        <strain evidence="14 17">MOD1_GK1257</strain>
    </source>
</reference>
<keyword evidence="12 13" id="KW-0170">Cobalt</keyword>
<dbReference type="GO" id="GO:0008615">
    <property type="term" value="P:pyridoxine biosynthetic process"/>
    <property type="evidence" value="ECO:0007669"/>
    <property type="project" value="UniProtKB-UniRule"/>
</dbReference>
<dbReference type="SUPFAM" id="SSF53659">
    <property type="entry name" value="Isocitrate/Isopropylmalate dehydrogenase-like"/>
    <property type="match status" value="1"/>
</dbReference>
<dbReference type="AlphaFoldDB" id="A0A2T7AR96"/>
<sequence length="331" mass="34826">MVKTPRVVITPGEPAGIGPDLVVALAQHAWPAQLVVCADPTLLTARAAQLDLPLTLLPYSSDAPALPQAAGTLTLLPVTLQAPVKPGTLASANGIYVVETLARACDGCLRGEFDALVTGPVHKGIINDAGIPFTGHTEFFEARAGSEKVVMMLATEALRVALVTTHLPLKAVADAITPDLLRHILTTLHHDLQSKFGIAQPHVLVCGLNPHAGEGGHMGTEEIDTIIPVLEEMRARGMHLTGPLPADTLFQPKYLENADAVLAMYHDQGLPVLKYQGFGRAVNITLGLPFIRTSVDHGTALELAGSGNASVGSFITALNLAISMVMNSKNQ</sequence>
<comment type="subcellular location">
    <subcellularLocation>
        <location evidence="13">Cytoplasm</location>
    </subcellularLocation>
</comment>
<dbReference type="GO" id="GO:0008270">
    <property type="term" value="F:zinc ion binding"/>
    <property type="evidence" value="ECO:0007669"/>
    <property type="project" value="UniProtKB-UniRule"/>
</dbReference>
<dbReference type="RefSeq" id="WP_038864946.1">
    <property type="nucleotide sequence ID" value="NZ_CP187979.1"/>
</dbReference>
<comment type="cofactor">
    <cofactor evidence="2">
        <name>Mg(2+)</name>
        <dbReference type="ChEBI" id="CHEBI:18420"/>
    </cofactor>
</comment>
<dbReference type="OrthoDB" id="9801783at2"/>
<evidence type="ECO:0000256" key="13">
    <source>
        <dbReference type="HAMAP-Rule" id="MF_00536"/>
    </source>
</evidence>
<dbReference type="EMBL" id="WAGD01000085">
    <property type="protein sequence ID" value="KAB0872247.1"/>
    <property type="molecule type" value="Genomic_DNA"/>
</dbReference>
<feature type="binding site" evidence="13">
    <location>
        <position position="283"/>
    </location>
    <ligand>
        <name>substrate</name>
    </ligand>
</feature>
<feature type="binding site" evidence="13">
    <location>
        <position position="136"/>
    </location>
    <ligand>
        <name>substrate</name>
    </ligand>
</feature>
<feature type="binding site" evidence="13">
    <location>
        <position position="292"/>
    </location>
    <ligand>
        <name>substrate</name>
    </ligand>
</feature>
<dbReference type="PANTHER" id="PTHR30004:SF5">
    <property type="entry name" value="4-HYDROXYTHREONINE-4-PHOSPHATE DEHYDROGENASE"/>
    <property type="match status" value="1"/>
</dbReference>
<keyword evidence="5 13" id="KW-0479">Metal-binding</keyword>
<keyword evidence="7 13" id="KW-0460">Magnesium</keyword>
<dbReference type="NCBIfam" id="TIGR00557">
    <property type="entry name" value="pdxA"/>
    <property type="match status" value="1"/>
</dbReference>
<dbReference type="GO" id="GO:0000287">
    <property type="term" value="F:magnesium ion binding"/>
    <property type="evidence" value="ECO:0007669"/>
    <property type="project" value="UniProtKB-UniRule"/>
</dbReference>
<dbReference type="Gene3D" id="3.40.718.10">
    <property type="entry name" value="Isopropylmalate Dehydrogenase"/>
    <property type="match status" value="1"/>
</dbReference>
<keyword evidence="11 13" id="KW-0664">Pyridoxine biosynthesis</keyword>
<evidence type="ECO:0000256" key="6">
    <source>
        <dbReference type="ARBA" id="ARBA00022833"/>
    </source>
</evidence>
<keyword evidence="17" id="KW-1185">Reference proteome</keyword>
<dbReference type="InterPro" id="IPR037510">
    <property type="entry name" value="PdxA"/>
</dbReference>
<dbReference type="GO" id="GO:0051287">
    <property type="term" value="F:NAD binding"/>
    <property type="evidence" value="ECO:0007669"/>
    <property type="project" value="InterPro"/>
</dbReference>
<evidence type="ECO:0000256" key="9">
    <source>
        <dbReference type="ARBA" id="ARBA00023002"/>
    </source>
</evidence>
<dbReference type="Pfam" id="PF04166">
    <property type="entry name" value="PdxA"/>
    <property type="match status" value="1"/>
</dbReference>
<dbReference type="GO" id="GO:0005737">
    <property type="term" value="C:cytoplasm"/>
    <property type="evidence" value="ECO:0007669"/>
    <property type="project" value="UniProtKB-SubCell"/>
</dbReference>
<evidence type="ECO:0000256" key="7">
    <source>
        <dbReference type="ARBA" id="ARBA00022842"/>
    </source>
</evidence>
<keyword evidence="6 13" id="KW-0862">Zinc</keyword>
<feature type="binding site" evidence="13">
    <location>
        <position position="266"/>
    </location>
    <ligand>
        <name>a divalent metal cation</name>
        <dbReference type="ChEBI" id="CHEBI:60240"/>
        <note>ligand shared between dimeric partners</note>
    </ligand>
</feature>
<feature type="binding site" evidence="13">
    <location>
        <position position="166"/>
    </location>
    <ligand>
        <name>a divalent metal cation</name>
        <dbReference type="ChEBI" id="CHEBI:60240"/>
        <note>ligand shared between dimeric partners</note>
    </ligand>
</feature>
<evidence type="ECO:0000313" key="14">
    <source>
        <dbReference type="EMBL" id="KAB0872247.1"/>
    </source>
</evidence>
<dbReference type="GeneID" id="92214360"/>
<comment type="function">
    <text evidence="13">Catalyzes the NAD(P)-dependent oxidation of 4-(phosphooxy)-L-threonine (HTP) into 2-amino-3-oxo-4-(phosphooxy)butyric acid which spontaneously decarboxylates to form 3-amino-2-oxopropyl phosphate (AHAP).</text>
</comment>
<protein>
    <recommendedName>
        <fullName evidence="13">4-hydroxythreonine-4-phosphate dehydrogenase</fullName>
        <ecNumber evidence="13">1.1.1.262</ecNumber>
    </recommendedName>
    <alternativeName>
        <fullName evidence="13">4-(phosphohydroxy)-L-threonine dehydrogenase</fullName>
    </alternativeName>
</protein>
<comment type="cofactor">
    <cofactor evidence="1">
        <name>Co(2+)</name>
        <dbReference type="ChEBI" id="CHEBI:48828"/>
    </cofactor>
</comment>
<comment type="cofactor">
    <cofactor evidence="13">
        <name>Zn(2+)</name>
        <dbReference type="ChEBI" id="CHEBI:29105"/>
    </cofactor>
    <cofactor evidence="13">
        <name>Mg(2+)</name>
        <dbReference type="ChEBI" id="CHEBI:18420"/>
    </cofactor>
    <cofactor evidence="13">
        <name>Co(2+)</name>
        <dbReference type="ChEBI" id="CHEBI:48828"/>
    </cofactor>
    <text evidence="13">Binds 1 divalent metal cation per subunit. Can use ions such as Zn(2+), Mg(2+) or Co(2+).</text>
</comment>
<proteinExistence type="inferred from homology"/>
<dbReference type="UniPathway" id="UPA00244">
    <property type="reaction ID" value="UER00312"/>
</dbReference>
<organism evidence="15 16">
    <name type="scientific">Cronobacter muytjensii</name>
    <dbReference type="NCBI Taxonomy" id="413501"/>
    <lineage>
        <taxon>Bacteria</taxon>
        <taxon>Pseudomonadati</taxon>
        <taxon>Pseudomonadota</taxon>
        <taxon>Gammaproteobacteria</taxon>
        <taxon>Enterobacterales</taxon>
        <taxon>Enterobacteriaceae</taxon>
        <taxon>Cronobacter</taxon>
    </lineage>
</organism>
<keyword evidence="9 13" id="KW-0560">Oxidoreductase</keyword>
<dbReference type="PANTHER" id="PTHR30004">
    <property type="entry name" value="4-HYDROXYTHREONINE-4-PHOSPHATE DEHYDROGENASE"/>
    <property type="match status" value="1"/>
</dbReference>
<dbReference type="GO" id="GO:0050897">
    <property type="term" value="F:cobalt ion binding"/>
    <property type="evidence" value="ECO:0007669"/>
    <property type="project" value="UniProtKB-UniRule"/>
</dbReference>
<comment type="caution">
    <text evidence="15">The sequence shown here is derived from an EMBL/GenBank/DDBJ whole genome shotgun (WGS) entry which is preliminary data.</text>
</comment>
<comment type="similarity">
    <text evidence="13">Belongs to the PdxA family.</text>
</comment>
<comment type="catalytic activity">
    <reaction evidence="13">
        <text>4-(phosphooxy)-L-threonine + NAD(+) = 3-amino-2-oxopropyl phosphate + CO2 + NADH</text>
        <dbReference type="Rhea" id="RHEA:32275"/>
        <dbReference type="ChEBI" id="CHEBI:16526"/>
        <dbReference type="ChEBI" id="CHEBI:57279"/>
        <dbReference type="ChEBI" id="CHEBI:57540"/>
        <dbReference type="ChEBI" id="CHEBI:57945"/>
        <dbReference type="ChEBI" id="CHEBI:58452"/>
        <dbReference type="EC" id="1.1.1.262"/>
    </reaction>
</comment>
<gene>
    <name evidence="13 15" type="primary">pdxA</name>
    <name evidence="15" type="ORF">AUN14_13650</name>
    <name evidence="14" type="ORF">FZI19_20400</name>
</gene>
<evidence type="ECO:0000256" key="2">
    <source>
        <dbReference type="ARBA" id="ARBA00001946"/>
    </source>
</evidence>
<dbReference type="FunFam" id="3.40.718.10:FF:000010">
    <property type="entry name" value="4-hydroxythreonine-4-phosphate dehydrogenase"/>
    <property type="match status" value="1"/>
</dbReference>
<reference evidence="15 16" key="1">
    <citation type="submission" date="2016-12" db="EMBL/GenBank/DDBJ databases">
        <title>Analysis of the Molecular Diversity Among Cronobacter Species Isolated from Filth Flies Using a Pan Genomic DNA Microarray.</title>
        <authorList>
            <person name="Pava-Ripoll M."/>
            <person name="Tall B."/>
            <person name="Farber J."/>
            <person name="Fanning S."/>
            <person name="Lehner A."/>
            <person name="Stephan R."/>
            <person name="Pagotto F."/>
            <person name="Iverson C."/>
            <person name="Ziobro G."/>
            <person name="Miller A."/>
            <person name="Pearson R."/>
            <person name="Yan Q."/>
            <person name="Kim M."/>
            <person name="Jeong S."/>
            <person name="Park J."/>
            <person name="Jun S."/>
            <person name="Choi H."/>
            <person name="Chung T."/>
            <person name="Yoo Y."/>
            <person name="Park E."/>
            <person name="Hwang S."/>
            <person name="Lee B."/>
            <person name="Sathyamoorthy V."/>
            <person name="Carter L."/>
            <person name="Mammel M."/>
            <person name="Jackson S."/>
            <person name="Kothary M."/>
            <person name="Patel I."/>
            <person name="Grim C."/>
            <person name="Gopinath G."/>
            <person name="Gangiredla J."/>
            <person name="Chase H."/>
        </authorList>
    </citation>
    <scope>NUCLEOTIDE SEQUENCE [LARGE SCALE GENOMIC DNA]</scope>
    <source>
        <strain evidence="15 16">MOD1-Md1s</strain>
    </source>
</reference>
<dbReference type="Proteomes" id="UP000244378">
    <property type="component" value="Unassembled WGS sequence"/>
</dbReference>
<keyword evidence="4 13" id="KW-0963">Cytoplasm</keyword>
<evidence type="ECO:0000256" key="10">
    <source>
        <dbReference type="ARBA" id="ARBA00023027"/>
    </source>
</evidence>
<dbReference type="Proteomes" id="UP000469927">
    <property type="component" value="Unassembled WGS sequence"/>
</dbReference>
<feature type="binding site" evidence="13">
    <location>
        <position position="274"/>
    </location>
    <ligand>
        <name>substrate</name>
    </ligand>
</feature>
<evidence type="ECO:0000256" key="11">
    <source>
        <dbReference type="ARBA" id="ARBA00023096"/>
    </source>
</evidence>
<keyword evidence="8 13" id="KW-0521">NADP</keyword>
<evidence type="ECO:0000313" key="17">
    <source>
        <dbReference type="Proteomes" id="UP000469927"/>
    </source>
</evidence>
<dbReference type="HAMAP" id="MF_00536">
    <property type="entry name" value="PdxA"/>
    <property type="match status" value="1"/>
</dbReference>
<dbReference type="GO" id="GO:0042823">
    <property type="term" value="P:pyridoxal phosphate biosynthetic process"/>
    <property type="evidence" value="ECO:0007669"/>
    <property type="project" value="UniProtKB-UniRule"/>
</dbReference>
<comment type="pathway">
    <text evidence="13">Cofactor biosynthesis; pyridoxine 5'-phosphate biosynthesis; pyridoxine 5'-phosphate from D-erythrose 4-phosphate: step 4/5.</text>
</comment>
<evidence type="ECO:0000256" key="8">
    <source>
        <dbReference type="ARBA" id="ARBA00022857"/>
    </source>
</evidence>
<evidence type="ECO:0000256" key="12">
    <source>
        <dbReference type="ARBA" id="ARBA00023285"/>
    </source>
</evidence>